<feature type="region of interest" description="Disordered" evidence="1">
    <location>
        <begin position="1"/>
        <end position="101"/>
    </location>
</feature>
<evidence type="ECO:0000313" key="3">
    <source>
        <dbReference type="Proteomes" id="UP001175271"/>
    </source>
</evidence>
<accession>A0AA39LQI3</accession>
<protein>
    <submittedName>
        <fullName evidence="2">Uncharacterized protein</fullName>
    </submittedName>
</protein>
<gene>
    <name evidence="2" type="ORF">QR680_018246</name>
</gene>
<feature type="compositionally biased region" description="Polar residues" evidence="1">
    <location>
        <begin position="50"/>
        <end position="66"/>
    </location>
</feature>
<proteinExistence type="predicted"/>
<keyword evidence="3" id="KW-1185">Reference proteome</keyword>
<evidence type="ECO:0000313" key="2">
    <source>
        <dbReference type="EMBL" id="KAK0405873.1"/>
    </source>
</evidence>
<reference evidence="2" key="1">
    <citation type="submission" date="2023-06" db="EMBL/GenBank/DDBJ databases">
        <title>Genomic analysis of the entomopathogenic nematode Steinernema hermaphroditum.</title>
        <authorList>
            <person name="Schwarz E.M."/>
            <person name="Heppert J.K."/>
            <person name="Baniya A."/>
            <person name="Schwartz H.T."/>
            <person name="Tan C.-H."/>
            <person name="Antoshechkin I."/>
            <person name="Sternberg P.W."/>
            <person name="Goodrich-Blair H."/>
            <person name="Dillman A.R."/>
        </authorList>
    </citation>
    <scope>NUCLEOTIDE SEQUENCE</scope>
    <source>
        <strain evidence="2">PS9179</strain>
        <tissue evidence="2">Whole animal</tissue>
    </source>
</reference>
<organism evidence="2 3">
    <name type="scientific">Steinernema hermaphroditum</name>
    <dbReference type="NCBI Taxonomy" id="289476"/>
    <lineage>
        <taxon>Eukaryota</taxon>
        <taxon>Metazoa</taxon>
        <taxon>Ecdysozoa</taxon>
        <taxon>Nematoda</taxon>
        <taxon>Chromadorea</taxon>
        <taxon>Rhabditida</taxon>
        <taxon>Tylenchina</taxon>
        <taxon>Panagrolaimomorpha</taxon>
        <taxon>Strongyloidoidea</taxon>
        <taxon>Steinernematidae</taxon>
        <taxon>Steinernema</taxon>
    </lineage>
</organism>
<dbReference type="EMBL" id="JAUCMV010000004">
    <property type="protein sequence ID" value="KAK0405873.1"/>
    <property type="molecule type" value="Genomic_DNA"/>
</dbReference>
<dbReference type="AlphaFoldDB" id="A0AA39LQI3"/>
<dbReference type="Proteomes" id="UP001175271">
    <property type="component" value="Unassembled WGS sequence"/>
</dbReference>
<name>A0AA39LQI3_9BILA</name>
<comment type="caution">
    <text evidence="2">The sequence shown here is derived from an EMBL/GenBank/DDBJ whole genome shotgun (WGS) entry which is preliminary data.</text>
</comment>
<sequence>MPSHFRVAPLRSGAQPLMSKRGSPPPVTASSAFASGAPHQLSTTEEEQETPGSTASTVDSKTLTFTESRRETIRKQPASRPPTTMAGPVNTSGGPPTTLQPNRFRAAHASFRLRMLQEQHGTSGGFEPVFMTKKRTRESKTTSEFKGGDLNKYTARSYTIQNGNEVFGAESDDYRRWRCFILVIYCNVHAAEVVPGDLCAKDAAATNLHATCVAPTTLLGLK</sequence>
<evidence type="ECO:0000256" key="1">
    <source>
        <dbReference type="SAM" id="MobiDB-lite"/>
    </source>
</evidence>
<feature type="compositionally biased region" description="Polar residues" evidence="1">
    <location>
        <begin position="89"/>
        <end position="101"/>
    </location>
</feature>